<feature type="transmembrane region" description="Helical" evidence="1">
    <location>
        <begin position="37"/>
        <end position="56"/>
    </location>
</feature>
<organism evidence="2">
    <name type="scientific">Meteorus pulchricornis</name>
    <dbReference type="NCBI Taxonomy" id="51522"/>
    <lineage>
        <taxon>Eukaryota</taxon>
        <taxon>Metazoa</taxon>
        <taxon>Ecdysozoa</taxon>
        <taxon>Arthropoda</taxon>
        <taxon>Hexapoda</taxon>
        <taxon>Insecta</taxon>
        <taxon>Pterygota</taxon>
        <taxon>Neoptera</taxon>
        <taxon>Endopterygota</taxon>
        <taxon>Hymenoptera</taxon>
        <taxon>Apocrita</taxon>
        <taxon>Ichneumonoidea</taxon>
        <taxon>Braconidae</taxon>
        <taxon>Meteorinae</taxon>
        <taxon>Meteorus</taxon>
    </lineage>
</organism>
<reference evidence="2" key="1">
    <citation type="journal article" date="2017" name="Comp. Biochem. Physiol. Part D Genomics Proteomics">
        <title>Candidate chemosensory genes identified in the endoparasitoid Meteorus pulchricornis (Hymenoptera: Braconidae) by antennal transcriptome analysis.</title>
        <authorList>
            <person name="Sheng S."/>
            <person name="Liao C.W."/>
            <person name="Zheng Y."/>
            <person name="Zhou Y."/>
            <person name="Xu Y."/>
            <person name="Song W.M."/>
            <person name="He P."/>
            <person name="Zhang J."/>
            <person name="Wu F.A."/>
        </authorList>
    </citation>
    <scope>NUCLEOTIDE SEQUENCE</scope>
    <source>
        <strain evidence="2">Zhenjiang</strain>
    </source>
</reference>
<evidence type="ECO:0000256" key="1">
    <source>
        <dbReference type="SAM" id="Phobius"/>
    </source>
</evidence>
<dbReference type="AlphaFoldDB" id="A0A1S5VFT1"/>
<feature type="transmembrane region" description="Helical" evidence="1">
    <location>
        <begin position="68"/>
        <end position="86"/>
    </location>
</feature>
<evidence type="ECO:0000313" key="2">
    <source>
        <dbReference type="EMBL" id="AQN78491.1"/>
    </source>
</evidence>
<keyword evidence="1" id="KW-0812">Transmembrane</keyword>
<keyword evidence="1" id="KW-1133">Transmembrane helix</keyword>
<name>A0A1S5VFT1_9HYME</name>
<sequence>MKNCTKMNRWFLIPIGIWPIDPDANVVKLILSETRVVICYLLILFLLVPCALHTSLNEKDPRLKMKMIGPLSFCLMAISKYCFLVTRRHKIRKCLNHVFIDWRRVNNPADREIMLTNAKIGRFIASLCAVFMYGGGFFYHTIMPISAGSFVASNNITIRPLTYPVYDPLFAAHSSPSYEIVFVTQWFSGLSCIALQLERAAWLLCLFFMHVGN</sequence>
<keyword evidence="1" id="KW-0472">Membrane</keyword>
<keyword evidence="2" id="KW-0675">Receptor</keyword>
<protein>
    <submittedName>
        <fullName evidence="2">Olfactory receptor 89</fullName>
    </submittedName>
</protein>
<dbReference type="EMBL" id="KY445556">
    <property type="protein sequence ID" value="AQN78491.1"/>
    <property type="molecule type" value="mRNA"/>
</dbReference>
<proteinExistence type="evidence at transcript level"/>
<accession>A0A1S5VFT1</accession>
<feature type="transmembrane region" description="Helical" evidence="1">
    <location>
        <begin position="123"/>
        <end position="142"/>
    </location>
</feature>